<feature type="domain" description="Glycine dehydrogenase C-terminal" evidence="7">
    <location>
        <begin position="346"/>
        <end position="449"/>
    </location>
</feature>
<comment type="cofactor">
    <cofactor evidence="5">
        <name>pyridoxal 5'-phosphate</name>
        <dbReference type="ChEBI" id="CHEBI:597326"/>
    </cofactor>
</comment>
<dbReference type="FunFam" id="3.40.640.10:FF:000224">
    <property type="entry name" value="Probable glycine dehydrogenase (decarboxylating) subunit 2"/>
    <property type="match status" value="1"/>
</dbReference>
<evidence type="ECO:0000256" key="3">
    <source>
        <dbReference type="ARBA" id="ARBA00023002"/>
    </source>
</evidence>
<dbReference type="GO" id="GO:0016594">
    <property type="term" value="F:glycine binding"/>
    <property type="evidence" value="ECO:0007669"/>
    <property type="project" value="TreeGrafter"/>
</dbReference>
<feature type="modified residue" description="N6-(pyridoxal phosphate)lysine" evidence="5">
    <location>
        <position position="264"/>
    </location>
</feature>
<protein>
    <recommendedName>
        <fullName evidence="5">Probable glycine dehydrogenase (decarboxylating) subunit 2</fullName>
        <ecNumber evidence="5">1.4.4.2</ecNumber>
    </recommendedName>
    <alternativeName>
        <fullName evidence="5">Glycine cleavage system P-protein subunit 2</fullName>
    </alternativeName>
    <alternativeName>
        <fullName evidence="5">Glycine decarboxylase subunit 2</fullName>
    </alternativeName>
    <alternativeName>
        <fullName evidence="5">Glycine dehydrogenase (aminomethyl-transferring) subunit 2</fullName>
    </alternativeName>
</protein>
<dbReference type="SUPFAM" id="SSF53383">
    <property type="entry name" value="PLP-dependent transferases"/>
    <property type="match status" value="1"/>
</dbReference>
<organism evidence="8 9">
    <name type="scientific">Thiocapsa roseopersicina</name>
    <dbReference type="NCBI Taxonomy" id="1058"/>
    <lineage>
        <taxon>Bacteria</taxon>
        <taxon>Pseudomonadati</taxon>
        <taxon>Pseudomonadota</taxon>
        <taxon>Gammaproteobacteria</taxon>
        <taxon>Chromatiales</taxon>
        <taxon>Chromatiaceae</taxon>
        <taxon>Thiocapsa</taxon>
    </lineage>
</organism>
<keyword evidence="3 5" id="KW-0560">Oxidoreductase</keyword>
<dbReference type="Gene3D" id="6.20.440.10">
    <property type="match status" value="1"/>
</dbReference>
<evidence type="ECO:0000259" key="7">
    <source>
        <dbReference type="Pfam" id="PF21478"/>
    </source>
</evidence>
<evidence type="ECO:0000313" key="8">
    <source>
        <dbReference type="EMBL" id="SDW61717.1"/>
    </source>
</evidence>
<evidence type="ECO:0000256" key="2">
    <source>
        <dbReference type="ARBA" id="ARBA00022898"/>
    </source>
</evidence>
<dbReference type="NCBIfam" id="NF003346">
    <property type="entry name" value="PRK04366.1"/>
    <property type="match status" value="1"/>
</dbReference>
<feature type="domain" description="Aminotransferase class V" evidence="6">
    <location>
        <begin position="153"/>
        <end position="271"/>
    </location>
</feature>
<proteinExistence type="inferred from homology"/>
<dbReference type="FunFam" id="3.90.1150.10:FF:000014">
    <property type="entry name" value="Probable glycine dehydrogenase (decarboxylating) subunit 2"/>
    <property type="match status" value="1"/>
</dbReference>
<name>A0A1H2V099_THIRO</name>
<dbReference type="Pfam" id="PF21478">
    <property type="entry name" value="GcvP2_C"/>
    <property type="match status" value="1"/>
</dbReference>
<dbReference type="GO" id="GO:0019464">
    <property type="term" value="P:glycine decarboxylation via glycine cleavage system"/>
    <property type="evidence" value="ECO:0007669"/>
    <property type="project" value="UniProtKB-UniRule"/>
</dbReference>
<dbReference type="InterPro" id="IPR015424">
    <property type="entry name" value="PyrdxlP-dep_Trfase"/>
</dbReference>
<dbReference type="Gene3D" id="3.40.640.10">
    <property type="entry name" value="Type I PLP-dependent aspartate aminotransferase-like (Major domain)"/>
    <property type="match status" value="1"/>
</dbReference>
<dbReference type="RefSeq" id="WP_093030336.1">
    <property type="nucleotide sequence ID" value="NZ_FNNZ01000006.1"/>
</dbReference>
<evidence type="ECO:0000259" key="6">
    <source>
        <dbReference type="Pfam" id="PF00266"/>
    </source>
</evidence>
<dbReference type="GO" id="GO:0005960">
    <property type="term" value="C:glycine cleavage complex"/>
    <property type="evidence" value="ECO:0007669"/>
    <property type="project" value="TreeGrafter"/>
</dbReference>
<keyword evidence="9" id="KW-1185">Reference proteome</keyword>
<dbReference type="GO" id="GO:0030170">
    <property type="term" value="F:pyridoxal phosphate binding"/>
    <property type="evidence" value="ECO:0007669"/>
    <property type="project" value="TreeGrafter"/>
</dbReference>
<dbReference type="InterPro" id="IPR000192">
    <property type="entry name" value="Aminotrans_V_dom"/>
</dbReference>
<dbReference type="InterPro" id="IPR049316">
    <property type="entry name" value="GDC-P_C"/>
</dbReference>
<dbReference type="InterPro" id="IPR015421">
    <property type="entry name" value="PyrdxlP-dep_Trfase_major"/>
</dbReference>
<dbReference type="AlphaFoldDB" id="A0A1H2V099"/>
<comment type="catalytic activity">
    <reaction evidence="4 5">
        <text>N(6)-[(R)-lipoyl]-L-lysyl-[glycine-cleavage complex H protein] + glycine + H(+) = N(6)-[(R)-S(8)-aminomethyldihydrolipoyl]-L-lysyl-[glycine-cleavage complex H protein] + CO2</text>
        <dbReference type="Rhea" id="RHEA:24304"/>
        <dbReference type="Rhea" id="RHEA-COMP:10494"/>
        <dbReference type="Rhea" id="RHEA-COMP:10495"/>
        <dbReference type="ChEBI" id="CHEBI:15378"/>
        <dbReference type="ChEBI" id="CHEBI:16526"/>
        <dbReference type="ChEBI" id="CHEBI:57305"/>
        <dbReference type="ChEBI" id="CHEBI:83099"/>
        <dbReference type="ChEBI" id="CHEBI:83143"/>
        <dbReference type="EC" id="1.4.4.2"/>
    </reaction>
</comment>
<evidence type="ECO:0000256" key="1">
    <source>
        <dbReference type="ARBA" id="ARBA00003788"/>
    </source>
</evidence>
<dbReference type="OrthoDB" id="9801272at2"/>
<dbReference type="PANTHER" id="PTHR11773">
    <property type="entry name" value="GLYCINE DEHYDROGENASE, DECARBOXYLATING"/>
    <property type="match status" value="1"/>
</dbReference>
<keyword evidence="2 5" id="KW-0663">Pyridoxal phosphate</keyword>
<dbReference type="InterPro" id="IPR023012">
    <property type="entry name" value="GcvPB"/>
</dbReference>
<evidence type="ECO:0000313" key="9">
    <source>
        <dbReference type="Proteomes" id="UP000198816"/>
    </source>
</evidence>
<dbReference type="STRING" id="1058.SAMN05421783_10665"/>
<dbReference type="HAMAP" id="MF_00713">
    <property type="entry name" value="GcvPB"/>
    <property type="match status" value="1"/>
</dbReference>
<comment type="subunit">
    <text evidence="5">The glycine cleavage system is composed of four proteins: P, T, L and H. In this organism, the P 'protein' is a heterodimer of two subunits.</text>
</comment>
<dbReference type="GO" id="GO:0004375">
    <property type="term" value="F:glycine dehydrogenase (decarboxylating) activity"/>
    <property type="evidence" value="ECO:0007669"/>
    <property type="project" value="UniProtKB-EC"/>
</dbReference>
<dbReference type="PANTHER" id="PTHR11773:SF1">
    <property type="entry name" value="GLYCINE DEHYDROGENASE (DECARBOXYLATING), MITOCHONDRIAL"/>
    <property type="match status" value="1"/>
</dbReference>
<reference evidence="9" key="1">
    <citation type="submission" date="2016-10" db="EMBL/GenBank/DDBJ databases">
        <authorList>
            <person name="Varghese N."/>
            <person name="Submissions S."/>
        </authorList>
    </citation>
    <scope>NUCLEOTIDE SEQUENCE [LARGE SCALE GENOMIC DNA]</scope>
    <source>
        <strain evidence="9">DSM 217</strain>
    </source>
</reference>
<comment type="similarity">
    <text evidence="5">Belongs to the GcvP family. C-terminal subunit subfamily.</text>
</comment>
<sequence length="489" mass="53499">MLIHDRSRPGRRASAQAPLAMTEVTDIPAALRRRSRPILPEVSELQAVRHYTRLSQKNFSIDTHFYPLGSCTMKYNPRACNTLAMLPGFLARHPLAPESHSQGFMACLYELQEMLKEVTGMHAVSLAPAAGAQGELAGVAMIRAYHLARGDLARTEILVPDAAHGTNPASAVMCGFKVREIPTGPDGDVDLAALEQAVGPRTAGIMLTNPSTVGVFDRNIQAIAARVHTAGGLLYYDGANLNAILGKVRPGDMGFDVIHMNLHKTFSTPHGGGGPGAGPVGVSTRLEPYLPVPLVAFDGEEYRWLAEHERPESIGRLTAFGGNMGILLRAYIYARLLGREGMRRVSEFATLNANYLMARLKAAGFDAAYPQRRASHEFIITLKRESKELDVNAMDFAKRLLDYGYHAPTTYFPLLVPECLLIEPTESESKEDLDGFVDAMIAIREEAQTNPELVKTAPHTMPVRRLDDVRAARQLDLAWQPQGQQQGSS</sequence>
<accession>A0A1H2V099</accession>
<dbReference type="Proteomes" id="UP000198816">
    <property type="component" value="Unassembled WGS sequence"/>
</dbReference>
<dbReference type="GO" id="GO:0005829">
    <property type="term" value="C:cytosol"/>
    <property type="evidence" value="ECO:0007669"/>
    <property type="project" value="TreeGrafter"/>
</dbReference>
<evidence type="ECO:0000256" key="4">
    <source>
        <dbReference type="ARBA" id="ARBA00049026"/>
    </source>
</evidence>
<comment type="function">
    <text evidence="1 5">The glycine cleavage system catalyzes the degradation of glycine. The P protein binds the alpha-amino group of glycine through its pyridoxal phosphate cofactor; CO(2) is released and the remaining methylamine moiety is then transferred to the lipoamide cofactor of the H protein.</text>
</comment>
<gene>
    <name evidence="5" type="primary">gcvPB</name>
    <name evidence="8" type="ORF">SAMN05421783_10665</name>
</gene>
<dbReference type="InterPro" id="IPR015422">
    <property type="entry name" value="PyrdxlP-dep_Trfase_small"/>
</dbReference>
<evidence type="ECO:0000256" key="5">
    <source>
        <dbReference type="HAMAP-Rule" id="MF_00713"/>
    </source>
</evidence>
<dbReference type="EC" id="1.4.4.2" evidence="5"/>
<dbReference type="InterPro" id="IPR020581">
    <property type="entry name" value="GDC_P"/>
</dbReference>
<dbReference type="Gene3D" id="3.90.1150.10">
    <property type="entry name" value="Aspartate Aminotransferase, domain 1"/>
    <property type="match status" value="1"/>
</dbReference>
<dbReference type="Pfam" id="PF00266">
    <property type="entry name" value="Aminotran_5"/>
    <property type="match status" value="1"/>
</dbReference>
<dbReference type="EMBL" id="FNNZ01000006">
    <property type="protein sequence ID" value="SDW61717.1"/>
    <property type="molecule type" value="Genomic_DNA"/>
</dbReference>